<comment type="caution">
    <text evidence="1">The sequence shown here is derived from an EMBL/GenBank/DDBJ whole genome shotgun (WGS) entry which is preliminary data.</text>
</comment>
<evidence type="ECO:0000313" key="2">
    <source>
        <dbReference type="Proteomes" id="UP000499080"/>
    </source>
</evidence>
<dbReference type="AlphaFoldDB" id="A0A4Y2D7G4"/>
<organism evidence="1 2">
    <name type="scientific">Araneus ventricosus</name>
    <name type="common">Orbweaver spider</name>
    <name type="synonym">Epeira ventricosa</name>
    <dbReference type="NCBI Taxonomy" id="182803"/>
    <lineage>
        <taxon>Eukaryota</taxon>
        <taxon>Metazoa</taxon>
        <taxon>Ecdysozoa</taxon>
        <taxon>Arthropoda</taxon>
        <taxon>Chelicerata</taxon>
        <taxon>Arachnida</taxon>
        <taxon>Araneae</taxon>
        <taxon>Araneomorphae</taxon>
        <taxon>Entelegynae</taxon>
        <taxon>Araneoidea</taxon>
        <taxon>Araneidae</taxon>
        <taxon>Araneus</taxon>
    </lineage>
</organism>
<dbReference type="Proteomes" id="UP000499080">
    <property type="component" value="Unassembled WGS sequence"/>
</dbReference>
<reference evidence="1 2" key="1">
    <citation type="journal article" date="2019" name="Sci. Rep.">
        <title>Orb-weaving spider Araneus ventricosus genome elucidates the spidroin gene catalogue.</title>
        <authorList>
            <person name="Kono N."/>
            <person name="Nakamura H."/>
            <person name="Ohtoshi R."/>
            <person name="Moran D.A.P."/>
            <person name="Shinohara A."/>
            <person name="Yoshida Y."/>
            <person name="Fujiwara M."/>
            <person name="Mori M."/>
            <person name="Tomita M."/>
            <person name="Arakawa K."/>
        </authorList>
    </citation>
    <scope>NUCLEOTIDE SEQUENCE [LARGE SCALE GENOMIC DNA]</scope>
</reference>
<keyword evidence="2" id="KW-1185">Reference proteome</keyword>
<dbReference type="EMBL" id="BGPR01000316">
    <property type="protein sequence ID" value="GBM12611.1"/>
    <property type="molecule type" value="Genomic_DNA"/>
</dbReference>
<evidence type="ECO:0000313" key="1">
    <source>
        <dbReference type="EMBL" id="GBM12611.1"/>
    </source>
</evidence>
<proteinExistence type="predicted"/>
<protein>
    <submittedName>
        <fullName evidence="1">Uncharacterized protein</fullName>
    </submittedName>
</protein>
<name>A0A4Y2D7G4_ARAVE</name>
<accession>A0A4Y2D7G4</accession>
<gene>
    <name evidence="1" type="ORF">AVEN_146790_1</name>
</gene>
<sequence length="119" mass="13071">MISTLCRMCPRLSAPHHATGRSLPWNVRCNPISLLARGFRRSEVMSPSAPEIEALPRWPGGRLLDPSGFEVQNPIPPKIRRKCRPLCSLNLTSRVKRPPAGTARNFGKECAGSGVVFAI</sequence>